<evidence type="ECO:0000256" key="5">
    <source>
        <dbReference type="ARBA" id="ARBA00023163"/>
    </source>
</evidence>
<feature type="domain" description="Zn(2)-C6 fungal-type" evidence="7">
    <location>
        <begin position="17"/>
        <end position="45"/>
    </location>
</feature>
<keyword evidence="1" id="KW-0479">Metal-binding</keyword>
<dbReference type="InterPro" id="IPR036864">
    <property type="entry name" value="Zn2-C6_fun-type_DNA-bd_sf"/>
</dbReference>
<protein>
    <recommendedName>
        <fullName evidence="7">Zn(2)-C6 fungal-type domain-containing protein</fullName>
    </recommendedName>
</protein>
<reference evidence="9" key="1">
    <citation type="journal article" date="2017" name="Genome Biol.">
        <title>Comparative genomics reveals high biological diversity and specific adaptations in the industrially and medically important fungal genus Aspergillus.</title>
        <authorList>
            <person name="de Vries R.P."/>
            <person name="Riley R."/>
            <person name="Wiebenga A."/>
            <person name="Aguilar-Osorio G."/>
            <person name="Amillis S."/>
            <person name="Uchima C.A."/>
            <person name="Anderluh G."/>
            <person name="Asadollahi M."/>
            <person name="Askin M."/>
            <person name="Barry K."/>
            <person name="Battaglia E."/>
            <person name="Bayram O."/>
            <person name="Benocci T."/>
            <person name="Braus-Stromeyer S.A."/>
            <person name="Caldana C."/>
            <person name="Canovas D."/>
            <person name="Cerqueira G.C."/>
            <person name="Chen F."/>
            <person name="Chen W."/>
            <person name="Choi C."/>
            <person name="Clum A."/>
            <person name="Dos Santos R.A."/>
            <person name="Damasio A.R."/>
            <person name="Diallinas G."/>
            <person name="Emri T."/>
            <person name="Fekete E."/>
            <person name="Flipphi M."/>
            <person name="Freyberg S."/>
            <person name="Gallo A."/>
            <person name="Gournas C."/>
            <person name="Habgood R."/>
            <person name="Hainaut M."/>
            <person name="Harispe M.L."/>
            <person name="Henrissat B."/>
            <person name="Hilden K.S."/>
            <person name="Hope R."/>
            <person name="Hossain A."/>
            <person name="Karabika E."/>
            <person name="Karaffa L."/>
            <person name="Karanyi Z."/>
            <person name="Krasevec N."/>
            <person name="Kuo A."/>
            <person name="Kusch H."/>
            <person name="LaButti K."/>
            <person name="Lagendijk E.L."/>
            <person name="Lapidus A."/>
            <person name="Levasseur A."/>
            <person name="Lindquist E."/>
            <person name="Lipzen A."/>
            <person name="Logrieco A.F."/>
            <person name="MacCabe A."/>
            <person name="Maekelae M.R."/>
            <person name="Malavazi I."/>
            <person name="Melin P."/>
            <person name="Meyer V."/>
            <person name="Mielnichuk N."/>
            <person name="Miskei M."/>
            <person name="Molnar A.P."/>
            <person name="Mule G."/>
            <person name="Ngan C.Y."/>
            <person name="Orejas M."/>
            <person name="Orosz E."/>
            <person name="Ouedraogo J.P."/>
            <person name="Overkamp K.M."/>
            <person name="Park H.-S."/>
            <person name="Perrone G."/>
            <person name="Piumi F."/>
            <person name="Punt P.J."/>
            <person name="Ram A.F."/>
            <person name="Ramon A."/>
            <person name="Rauscher S."/>
            <person name="Record E."/>
            <person name="Riano-Pachon D.M."/>
            <person name="Robert V."/>
            <person name="Roehrig J."/>
            <person name="Ruller R."/>
            <person name="Salamov A."/>
            <person name="Salih N.S."/>
            <person name="Samson R.A."/>
            <person name="Sandor E."/>
            <person name="Sanguinetti M."/>
            <person name="Schuetze T."/>
            <person name="Sepcic K."/>
            <person name="Shelest E."/>
            <person name="Sherlock G."/>
            <person name="Sophianopoulou V."/>
            <person name="Squina F.M."/>
            <person name="Sun H."/>
            <person name="Susca A."/>
            <person name="Todd R.B."/>
            <person name="Tsang A."/>
            <person name="Unkles S.E."/>
            <person name="van de Wiele N."/>
            <person name="van Rossen-Uffink D."/>
            <person name="Oliveira J.V."/>
            <person name="Vesth T.C."/>
            <person name="Visser J."/>
            <person name="Yu J.-H."/>
            <person name="Zhou M."/>
            <person name="Andersen M.R."/>
            <person name="Archer D.B."/>
            <person name="Baker S.E."/>
            <person name="Benoit I."/>
            <person name="Brakhage A.A."/>
            <person name="Braus G.H."/>
            <person name="Fischer R."/>
            <person name="Frisvad J.C."/>
            <person name="Goldman G.H."/>
            <person name="Houbraken J."/>
            <person name="Oakley B."/>
            <person name="Pocsi I."/>
            <person name="Scazzocchio C."/>
            <person name="Seiboth B."/>
            <person name="vanKuyk P.A."/>
            <person name="Wortman J."/>
            <person name="Dyer P.S."/>
            <person name="Grigoriev I.V."/>
        </authorList>
    </citation>
    <scope>NUCLEOTIDE SEQUENCE [LARGE SCALE GENOMIC DNA]</scope>
    <source>
        <strain evidence="9">CBS 593.65</strain>
    </source>
</reference>
<proteinExistence type="predicted"/>
<sequence>MSSLARRRKFTSRSLTGCRTCRARHKKCDESPGACNNCVSTGRKCDGYDLARLPAKKFALAGVPPVASRLGWHTTADEMRSFSYFVHCSIPSLAAFFDSPLWRRVSMQMAHLDRAVYHAASMLGAVHEDSFQNQMRLSGENLFVPRHRFAIEQASRAISILNCRQASQDPQLREVVLICCLLFVISDLLLGQYDSALRHLRGGLGVLKEALEQQQHTIPLDRSLIETYQRLDVEFSHFGPGKPFLFADIQPEEGSPDRTFPLHSLRDVHQRVRQLINIGIPFLAKCWPLSGADIQADHDNLYSQQQRILSLWCELSPQVLSFRDRFYHKLDYREQRALELYMLQCRGQIVGIKTCLFDGSVPAELVPDYEDLMSFYDAFIARFPERPTITLDYGVLPSLYLIASSCPDYSIRLRAINALLDWPHCEAIVNSNVVASLTLHSLKVELEANNQQQISCLDGRTDEELNQFINSTFKLSQQAANWSTVRASKFLLQ</sequence>
<dbReference type="Proteomes" id="UP000184356">
    <property type="component" value="Unassembled WGS sequence"/>
</dbReference>
<dbReference type="AlphaFoldDB" id="A0A1L9TTP0"/>
<dbReference type="PROSITE" id="PS50048">
    <property type="entry name" value="ZN2_CY6_FUNGAL_2"/>
    <property type="match status" value="1"/>
</dbReference>
<evidence type="ECO:0000313" key="9">
    <source>
        <dbReference type="Proteomes" id="UP000184356"/>
    </source>
</evidence>
<dbReference type="RefSeq" id="XP_040706626.1">
    <property type="nucleotide sequence ID" value="XM_040844521.1"/>
</dbReference>
<dbReference type="GeneID" id="63760594"/>
<dbReference type="GO" id="GO:0008270">
    <property type="term" value="F:zinc ion binding"/>
    <property type="evidence" value="ECO:0007669"/>
    <property type="project" value="InterPro"/>
</dbReference>
<dbReference type="Pfam" id="PF00172">
    <property type="entry name" value="Zn_clus"/>
    <property type="match status" value="1"/>
</dbReference>
<gene>
    <name evidence="8" type="ORF">ASPSYDRAFT_28438</name>
</gene>
<name>A0A1L9TTP0_9EURO</name>
<dbReference type="STRING" id="1036612.A0A1L9TTP0"/>
<evidence type="ECO:0000256" key="4">
    <source>
        <dbReference type="ARBA" id="ARBA00023125"/>
    </source>
</evidence>
<dbReference type="GO" id="GO:0003677">
    <property type="term" value="F:DNA binding"/>
    <property type="evidence" value="ECO:0007669"/>
    <property type="project" value="UniProtKB-KW"/>
</dbReference>
<keyword evidence="9" id="KW-1185">Reference proteome</keyword>
<dbReference type="OrthoDB" id="2593732at2759"/>
<dbReference type="InterPro" id="IPR021858">
    <property type="entry name" value="Fun_TF"/>
</dbReference>
<dbReference type="CDD" id="cd00067">
    <property type="entry name" value="GAL4"/>
    <property type="match status" value="1"/>
</dbReference>
<dbReference type="SMART" id="SM00066">
    <property type="entry name" value="GAL4"/>
    <property type="match status" value="1"/>
</dbReference>
<dbReference type="PANTHER" id="PTHR36206">
    <property type="entry name" value="ASPERCRYPTIN BIOSYNTHESIS CLUSTER-SPECIFIC TRANSCRIPTION REGULATOR ATNN-RELATED"/>
    <property type="match status" value="1"/>
</dbReference>
<dbReference type="VEuPathDB" id="FungiDB:ASPSYDRAFT_28438"/>
<dbReference type="SUPFAM" id="SSF57701">
    <property type="entry name" value="Zn2/Cys6 DNA-binding domain"/>
    <property type="match status" value="1"/>
</dbReference>
<dbReference type="PANTHER" id="PTHR36206:SF16">
    <property type="entry name" value="TRANSCRIPTION FACTOR DOMAIN-CONTAINING PROTEIN-RELATED"/>
    <property type="match status" value="1"/>
</dbReference>
<dbReference type="GO" id="GO:0000981">
    <property type="term" value="F:DNA-binding transcription factor activity, RNA polymerase II-specific"/>
    <property type="evidence" value="ECO:0007669"/>
    <property type="project" value="InterPro"/>
</dbReference>
<evidence type="ECO:0000256" key="2">
    <source>
        <dbReference type="ARBA" id="ARBA00022833"/>
    </source>
</evidence>
<evidence type="ECO:0000256" key="6">
    <source>
        <dbReference type="ARBA" id="ARBA00023242"/>
    </source>
</evidence>
<organism evidence="8 9">
    <name type="scientific">Aspergillus sydowii CBS 593.65</name>
    <dbReference type="NCBI Taxonomy" id="1036612"/>
    <lineage>
        <taxon>Eukaryota</taxon>
        <taxon>Fungi</taxon>
        <taxon>Dikarya</taxon>
        <taxon>Ascomycota</taxon>
        <taxon>Pezizomycotina</taxon>
        <taxon>Eurotiomycetes</taxon>
        <taxon>Eurotiomycetidae</taxon>
        <taxon>Eurotiales</taxon>
        <taxon>Aspergillaceae</taxon>
        <taxon>Aspergillus</taxon>
        <taxon>Aspergillus subgen. Nidulantes</taxon>
    </lineage>
</organism>
<keyword evidence="5" id="KW-0804">Transcription</keyword>
<accession>A0A1L9TTP0</accession>
<dbReference type="Gene3D" id="4.10.240.10">
    <property type="entry name" value="Zn(2)-C6 fungal-type DNA-binding domain"/>
    <property type="match status" value="1"/>
</dbReference>
<keyword evidence="4" id="KW-0238">DNA-binding</keyword>
<dbReference type="InterPro" id="IPR052360">
    <property type="entry name" value="Transcr_Regulatory_Proteins"/>
</dbReference>
<dbReference type="InterPro" id="IPR001138">
    <property type="entry name" value="Zn2Cys6_DnaBD"/>
</dbReference>
<evidence type="ECO:0000313" key="8">
    <source>
        <dbReference type="EMBL" id="OJJ62820.1"/>
    </source>
</evidence>
<evidence type="ECO:0000256" key="3">
    <source>
        <dbReference type="ARBA" id="ARBA00023015"/>
    </source>
</evidence>
<keyword evidence="3" id="KW-0805">Transcription regulation</keyword>
<dbReference type="PROSITE" id="PS00463">
    <property type="entry name" value="ZN2_CY6_FUNGAL_1"/>
    <property type="match status" value="1"/>
</dbReference>
<dbReference type="EMBL" id="KV878583">
    <property type="protein sequence ID" value="OJJ62820.1"/>
    <property type="molecule type" value="Genomic_DNA"/>
</dbReference>
<evidence type="ECO:0000259" key="7">
    <source>
        <dbReference type="PROSITE" id="PS50048"/>
    </source>
</evidence>
<dbReference type="Pfam" id="PF11951">
    <property type="entry name" value="Fungal_trans_2"/>
    <property type="match status" value="1"/>
</dbReference>
<evidence type="ECO:0000256" key="1">
    <source>
        <dbReference type="ARBA" id="ARBA00022723"/>
    </source>
</evidence>
<keyword evidence="2" id="KW-0862">Zinc</keyword>
<keyword evidence="6" id="KW-0539">Nucleus</keyword>